<evidence type="ECO:0000313" key="1">
    <source>
        <dbReference type="EMBL" id="KAI9906444.1"/>
    </source>
</evidence>
<dbReference type="EMBL" id="CM047587">
    <property type="protein sequence ID" value="KAI9906444.1"/>
    <property type="molecule type" value="Genomic_DNA"/>
</dbReference>
<comment type="caution">
    <text evidence="1">The sequence shown here is derived from an EMBL/GenBank/DDBJ whole genome shotgun (WGS) entry which is preliminary data.</text>
</comment>
<reference evidence="1 2" key="1">
    <citation type="journal article" date="2022" name="bioRxiv">
        <title>The genome of the oomycete Peronosclerospora sorghi, a cosmopolitan pathogen of maize and sorghum, is inflated with dispersed pseudogenes.</title>
        <authorList>
            <person name="Fletcher K."/>
            <person name="Martin F."/>
            <person name="Isakeit T."/>
            <person name="Cavanaugh K."/>
            <person name="Magill C."/>
            <person name="Michelmore R."/>
        </authorList>
    </citation>
    <scope>NUCLEOTIDE SEQUENCE [LARGE SCALE GENOMIC DNA]</scope>
    <source>
        <strain evidence="1">P6</strain>
    </source>
</reference>
<protein>
    <submittedName>
        <fullName evidence="1">Uncharacterized protein</fullName>
    </submittedName>
</protein>
<organism evidence="1 2">
    <name type="scientific">Peronosclerospora sorghi</name>
    <dbReference type="NCBI Taxonomy" id="230839"/>
    <lineage>
        <taxon>Eukaryota</taxon>
        <taxon>Sar</taxon>
        <taxon>Stramenopiles</taxon>
        <taxon>Oomycota</taxon>
        <taxon>Peronosporomycetes</taxon>
        <taxon>Peronosporales</taxon>
        <taxon>Peronosporaceae</taxon>
        <taxon>Peronosclerospora</taxon>
    </lineage>
</organism>
<accession>A0ACC0VJ24</accession>
<gene>
    <name evidence="1" type="ORF">PsorP6_004716</name>
</gene>
<evidence type="ECO:0000313" key="2">
    <source>
        <dbReference type="Proteomes" id="UP001163321"/>
    </source>
</evidence>
<proteinExistence type="predicted"/>
<dbReference type="Proteomes" id="UP001163321">
    <property type="component" value="Chromosome 8"/>
</dbReference>
<name>A0ACC0VJ24_9STRA</name>
<keyword evidence="2" id="KW-1185">Reference proteome</keyword>
<sequence length="306" mass="34539">MRWLVSRVFDTYKVRRATPAAYRINANAFKYATPAAYRINANARFSTDAAPPNEQKLPSHIKFRMPDLNFKEVGNGVAEVTLTKWYVQEGAAVKDGTHMCEEPIVLLYTESRRWRSGRSIHRIFAFNLSLVTKDLSRACVREPCICYDDRLRELKILYAKNGTKNIAPGQPLAVIVSNEEDIEQLTEILTENPRCIEGYVEPKVKEAILADATETPQASSVENAASSDVLRMLNKLQKEGLFKDEKALKVLKSLARKNNEQLLTTYKASYENGVMDEAAFDKIAFIENAHELAEEARTTTSENNAN</sequence>